<gene>
    <name evidence="2" type="ORF">Ocin01_16744</name>
</gene>
<evidence type="ECO:0000256" key="1">
    <source>
        <dbReference type="SAM" id="Phobius"/>
    </source>
</evidence>
<feature type="transmembrane region" description="Helical" evidence="1">
    <location>
        <begin position="29"/>
        <end position="47"/>
    </location>
</feature>
<reference evidence="2 3" key="1">
    <citation type="journal article" date="2016" name="Genome Biol. Evol.">
        <title>Gene Family Evolution Reflects Adaptation to Soil Environmental Stressors in the Genome of the Collembolan Orchesella cincta.</title>
        <authorList>
            <person name="Faddeeva-Vakhrusheva A."/>
            <person name="Derks M.F."/>
            <person name="Anvar S.Y."/>
            <person name="Agamennone V."/>
            <person name="Suring W."/>
            <person name="Smit S."/>
            <person name="van Straalen N.M."/>
            <person name="Roelofs D."/>
        </authorList>
    </citation>
    <scope>NUCLEOTIDE SEQUENCE [LARGE SCALE GENOMIC DNA]</scope>
    <source>
        <tissue evidence="2">Mixed pool</tissue>
    </source>
</reference>
<evidence type="ECO:0000313" key="2">
    <source>
        <dbReference type="EMBL" id="ODM89941.1"/>
    </source>
</evidence>
<feature type="transmembrane region" description="Helical" evidence="1">
    <location>
        <begin position="96"/>
        <end position="114"/>
    </location>
</feature>
<feature type="transmembrane region" description="Helical" evidence="1">
    <location>
        <begin position="126"/>
        <end position="148"/>
    </location>
</feature>
<dbReference type="AlphaFoldDB" id="A0A1D2MAI1"/>
<evidence type="ECO:0000313" key="3">
    <source>
        <dbReference type="Proteomes" id="UP000094527"/>
    </source>
</evidence>
<dbReference type="EMBL" id="LJIJ01002282">
    <property type="protein sequence ID" value="ODM89941.1"/>
    <property type="molecule type" value="Genomic_DNA"/>
</dbReference>
<keyword evidence="1" id="KW-0472">Membrane</keyword>
<feature type="transmembrane region" description="Helical" evidence="1">
    <location>
        <begin position="59"/>
        <end position="84"/>
    </location>
</feature>
<comment type="caution">
    <text evidence="2">The sequence shown here is derived from an EMBL/GenBank/DDBJ whole genome shotgun (WGS) entry which is preliminary data.</text>
</comment>
<dbReference type="Proteomes" id="UP000094527">
    <property type="component" value="Unassembled WGS sequence"/>
</dbReference>
<organism evidence="2 3">
    <name type="scientific">Orchesella cincta</name>
    <name type="common">Springtail</name>
    <name type="synonym">Podura cincta</name>
    <dbReference type="NCBI Taxonomy" id="48709"/>
    <lineage>
        <taxon>Eukaryota</taxon>
        <taxon>Metazoa</taxon>
        <taxon>Ecdysozoa</taxon>
        <taxon>Arthropoda</taxon>
        <taxon>Hexapoda</taxon>
        <taxon>Collembola</taxon>
        <taxon>Entomobryomorpha</taxon>
        <taxon>Entomobryoidea</taxon>
        <taxon>Orchesellidae</taxon>
        <taxon>Orchesellinae</taxon>
        <taxon>Orchesella</taxon>
    </lineage>
</organism>
<protein>
    <submittedName>
        <fullName evidence="2">Uncharacterized protein</fullName>
    </submittedName>
</protein>
<name>A0A1D2MAI1_ORCCI</name>
<sequence length="180" mass="19606">MAFNPCPCVPIEGSVKGFAFFDGHFKKQVVGILRIIWGTTLLVFVSLEPADHPHLHHLKVAAIVILSFFLVFTLSEIGLAVLLFSGVKNRSSSKCSLWLVVTGIIVGFSILTAISRQLVNGDTELVLLGMVIWILFKIYESLVVYAFIQGVNGGNKGSGVVYPNSDTRLLEPSNPQPPPQ</sequence>
<proteinExistence type="predicted"/>
<keyword evidence="1" id="KW-1133">Transmembrane helix</keyword>
<keyword evidence="3" id="KW-1185">Reference proteome</keyword>
<keyword evidence="1" id="KW-0812">Transmembrane</keyword>
<accession>A0A1D2MAI1</accession>